<comment type="caution">
    <text evidence="2">The sequence shown here is derived from an EMBL/GenBank/DDBJ whole genome shotgun (WGS) entry which is preliminary data.</text>
</comment>
<dbReference type="Proteomes" id="UP001501729">
    <property type="component" value="Unassembled WGS sequence"/>
</dbReference>
<evidence type="ECO:0000259" key="1">
    <source>
        <dbReference type="Pfam" id="PF24353"/>
    </source>
</evidence>
<gene>
    <name evidence="2" type="ORF">GCM10025751_38760</name>
</gene>
<accession>A0AAV3UM88</accession>
<organism evidence="2 3">
    <name type="scientific">Haladaptatus pallidirubidus</name>
    <dbReference type="NCBI Taxonomy" id="1008152"/>
    <lineage>
        <taxon>Archaea</taxon>
        <taxon>Methanobacteriati</taxon>
        <taxon>Methanobacteriota</taxon>
        <taxon>Stenosarchaea group</taxon>
        <taxon>Halobacteria</taxon>
        <taxon>Halobacteriales</taxon>
        <taxon>Haladaptataceae</taxon>
        <taxon>Haladaptatus</taxon>
    </lineage>
</organism>
<dbReference type="Pfam" id="PF24353">
    <property type="entry name" value="DUF7513"/>
    <property type="match status" value="1"/>
</dbReference>
<sequence>MSLLDKYLAGWSFRTNKPEFDVGQEIDVYLTDYSNGTALARVGDTLIHVEDAPPDALDTRVRLRVDEFDTNDYVGEATFVEAIDGTTF</sequence>
<proteinExistence type="predicted"/>
<protein>
    <recommendedName>
        <fullName evidence="1">DUF7513 domain-containing protein</fullName>
    </recommendedName>
</protein>
<name>A0AAV3UM88_9EURY</name>
<keyword evidence="3" id="KW-1185">Reference proteome</keyword>
<feature type="domain" description="DUF7513" evidence="1">
    <location>
        <begin position="1"/>
        <end position="81"/>
    </location>
</feature>
<dbReference type="GeneID" id="68614253"/>
<evidence type="ECO:0000313" key="3">
    <source>
        <dbReference type="Proteomes" id="UP001501729"/>
    </source>
</evidence>
<dbReference type="AlphaFoldDB" id="A0AAV3UM88"/>
<dbReference type="InterPro" id="IPR055935">
    <property type="entry name" value="DUF7513"/>
</dbReference>
<reference evidence="2 3" key="1">
    <citation type="journal article" date="2019" name="Int. J. Syst. Evol. Microbiol.">
        <title>The Global Catalogue of Microorganisms (GCM) 10K type strain sequencing project: providing services to taxonomists for standard genome sequencing and annotation.</title>
        <authorList>
            <consortium name="The Broad Institute Genomics Platform"/>
            <consortium name="The Broad Institute Genome Sequencing Center for Infectious Disease"/>
            <person name="Wu L."/>
            <person name="Ma J."/>
        </authorList>
    </citation>
    <scope>NUCLEOTIDE SEQUENCE [LARGE SCALE GENOMIC DNA]</scope>
    <source>
        <strain evidence="2 3">JCM 17504</strain>
    </source>
</reference>
<dbReference type="EMBL" id="BAABKX010000015">
    <property type="protein sequence ID" value="GAA5057118.1"/>
    <property type="molecule type" value="Genomic_DNA"/>
</dbReference>
<evidence type="ECO:0000313" key="2">
    <source>
        <dbReference type="EMBL" id="GAA5057118.1"/>
    </source>
</evidence>
<dbReference type="RefSeq" id="WP_227773997.1">
    <property type="nucleotide sequence ID" value="NZ_BAABKX010000015.1"/>
</dbReference>